<evidence type="ECO:0000259" key="1">
    <source>
        <dbReference type="Pfam" id="PF17881"/>
    </source>
</evidence>
<reference evidence="3" key="2">
    <citation type="submission" date="2022-12" db="EMBL/GenBank/DDBJ databases">
        <title>Whole genome sequence analysis of a duck derived balloon bacteium Aerococcus urinaeequi henan2020.</title>
        <authorList>
            <person name="Zhang H."/>
            <person name="Qiao H.X."/>
            <person name="Bian C.Z."/>
            <person name="Shu J.C."/>
        </authorList>
    </citation>
    <scope>NUCLEOTIDE SEQUENCE</scope>
    <source>
        <strain evidence="3">2020-HN-1</strain>
    </source>
</reference>
<evidence type="ECO:0000313" key="4">
    <source>
        <dbReference type="Proteomes" id="UP000540056"/>
    </source>
</evidence>
<dbReference type="Gene3D" id="3.10.450.40">
    <property type="match status" value="2"/>
</dbReference>
<accession>A0A0U4X0B8</accession>
<dbReference type="KEGG" id="aui:APT62_06285"/>
<dbReference type="InterPro" id="IPR041401">
    <property type="entry name" value="TseB-like_dom"/>
</dbReference>
<reference evidence="2 4" key="1">
    <citation type="submission" date="2020-07" db="EMBL/GenBank/DDBJ databases">
        <title>Draft Genome Sequences of Lactobacillales Isolated from the International Space Station.</title>
        <authorList>
            <person name="Bharadwaj A.R."/>
            <person name="Singh N.K."/>
            <person name="Wood J.M."/>
            <person name="Debieu M."/>
            <person name="O'Hara N.B."/>
            <person name="Karouia F."/>
            <person name="Mason C.E."/>
            <person name="Venkateswaran K."/>
        </authorList>
    </citation>
    <scope>NUCLEOTIDE SEQUENCE [LARGE SCALE GENOMIC DNA]</scope>
    <source>
        <strain evidence="2 4">151250015-1-258-55</strain>
    </source>
</reference>
<dbReference type="RefSeq" id="WP_016897582.1">
    <property type="nucleotide sequence ID" value="NZ_CP013988.1"/>
</dbReference>
<name>A0A0U4X0B8_9LACT</name>
<feature type="domain" description="Cell wall elongation regulator TseB-like" evidence="1">
    <location>
        <begin position="40"/>
        <end position="76"/>
    </location>
</feature>
<dbReference type="EMBL" id="JACGAN010000019">
    <property type="protein sequence ID" value="MBA5747316.1"/>
    <property type="molecule type" value="Genomic_DNA"/>
</dbReference>
<sequence length="157" mass="17976">MKRKLFSILIAVMVIYLVGSTYIYANSQQMVASAEAETTKVAKDAGLTNITDFYVFNKDETYYAVMGENSEGRQVYFAYQPDTDYQKMGFVDEMVNEDNAFSLTRYEMPDVNVRTANLGIENDTFVWEVSFTDADGRLGYHYINATTGEWYETINDL</sequence>
<evidence type="ECO:0000313" key="5">
    <source>
        <dbReference type="Proteomes" id="UP001164714"/>
    </source>
</evidence>
<dbReference type="InterPro" id="IPR046350">
    <property type="entry name" value="Cystatin_sf"/>
</dbReference>
<proteinExistence type="predicted"/>
<keyword evidence="4" id="KW-1185">Reference proteome</keyword>
<dbReference type="EMBL" id="CP114063">
    <property type="protein sequence ID" value="WAT25177.1"/>
    <property type="molecule type" value="Genomic_DNA"/>
</dbReference>
<evidence type="ECO:0000313" key="2">
    <source>
        <dbReference type="EMBL" id="MBA5747316.1"/>
    </source>
</evidence>
<evidence type="ECO:0000313" key="3">
    <source>
        <dbReference type="EMBL" id="WAT25177.1"/>
    </source>
</evidence>
<dbReference type="AlphaFoldDB" id="A0A0U4X0B8"/>
<dbReference type="SUPFAM" id="SSF54403">
    <property type="entry name" value="Cystatin/monellin"/>
    <property type="match status" value="2"/>
</dbReference>
<dbReference type="Proteomes" id="UP000540056">
    <property type="component" value="Unassembled WGS sequence"/>
</dbReference>
<organism evidence="3 5">
    <name type="scientific">Aerococcus urinaeequi</name>
    <dbReference type="NCBI Taxonomy" id="51665"/>
    <lineage>
        <taxon>Bacteria</taxon>
        <taxon>Bacillati</taxon>
        <taxon>Bacillota</taxon>
        <taxon>Bacilli</taxon>
        <taxon>Lactobacillales</taxon>
        <taxon>Aerococcaceae</taxon>
        <taxon>Aerococcus</taxon>
    </lineage>
</organism>
<dbReference type="Pfam" id="PF17881">
    <property type="entry name" value="TseB"/>
    <property type="match status" value="1"/>
</dbReference>
<dbReference type="OrthoDB" id="2242521at2"/>
<gene>
    <name evidence="2" type="ORF">H3232_08990</name>
    <name evidence="3" type="ORF">OZ415_03565</name>
</gene>
<dbReference type="Proteomes" id="UP001164714">
    <property type="component" value="Chromosome"/>
</dbReference>
<protein>
    <submittedName>
        <fullName evidence="3">DUF5590 domain-containing protein</fullName>
    </submittedName>
</protein>